<reference evidence="2 3" key="1">
    <citation type="submission" date="2022-07" db="EMBL/GenBank/DDBJ databases">
        <title>Genome Analysis of Selected Gammaproteobacteria from Nigerian Food snails.</title>
        <authorList>
            <person name="Okafor A.C."/>
        </authorList>
    </citation>
    <scope>NUCLEOTIDE SEQUENCE [LARGE SCALE GENOMIC DNA]</scope>
    <source>
        <strain evidence="2 3">Awg 2</strain>
    </source>
</reference>
<keyword evidence="3" id="KW-1185">Reference proteome</keyword>
<dbReference type="Pfam" id="PF06611">
    <property type="entry name" value="DUF1145"/>
    <property type="match status" value="1"/>
</dbReference>
<dbReference type="PANTHER" id="PTHR38775:SF1">
    <property type="entry name" value="INNER MEMBRANE PROTEIN"/>
    <property type="match status" value="1"/>
</dbReference>
<organism evidence="2 3">
    <name type="scientific">Metapseudomonas resinovorans</name>
    <name type="common">Pseudomonas resinovorans</name>
    <dbReference type="NCBI Taxonomy" id="53412"/>
    <lineage>
        <taxon>Bacteria</taxon>
        <taxon>Pseudomonadati</taxon>
        <taxon>Pseudomonadota</taxon>
        <taxon>Gammaproteobacteria</taxon>
        <taxon>Pseudomonadales</taxon>
        <taxon>Pseudomonadaceae</taxon>
        <taxon>Metapseudomonas</taxon>
    </lineage>
</organism>
<evidence type="ECO:0000313" key="3">
    <source>
        <dbReference type="Proteomes" id="UP001211689"/>
    </source>
</evidence>
<accession>A0ABT4Y1X0</accession>
<protein>
    <submittedName>
        <fullName evidence="2">DUF1145 domain-containing protein</fullName>
    </submittedName>
</protein>
<keyword evidence="1" id="KW-1133">Transmembrane helix</keyword>
<sequence>MRLFMGLGKVVALLFWLVVIINLVSPFAKPFDMLLNGAGILLVLVHLFEIMLFNSLLRGRANPWLDRLQLLLFGIFHLLGIPRHGAKESGHA</sequence>
<dbReference type="PANTHER" id="PTHR38775">
    <property type="entry name" value="INNER MEMBRANE PROTEIN-RELATED"/>
    <property type="match status" value="1"/>
</dbReference>
<evidence type="ECO:0000256" key="1">
    <source>
        <dbReference type="SAM" id="Phobius"/>
    </source>
</evidence>
<dbReference type="RefSeq" id="WP_190833006.1">
    <property type="nucleotide sequence ID" value="NZ_JANEWF010000004.1"/>
</dbReference>
<name>A0ABT4Y1X0_METRE</name>
<proteinExistence type="predicted"/>
<dbReference type="EMBL" id="JANEWF010000004">
    <property type="protein sequence ID" value="MDA8482840.1"/>
    <property type="molecule type" value="Genomic_DNA"/>
</dbReference>
<evidence type="ECO:0000313" key="2">
    <source>
        <dbReference type="EMBL" id="MDA8482840.1"/>
    </source>
</evidence>
<keyword evidence="1" id="KW-0812">Transmembrane</keyword>
<gene>
    <name evidence="2" type="ORF">NNO07_07145</name>
</gene>
<comment type="caution">
    <text evidence="2">The sequence shown here is derived from an EMBL/GenBank/DDBJ whole genome shotgun (WGS) entry which is preliminary data.</text>
</comment>
<dbReference type="Proteomes" id="UP001211689">
    <property type="component" value="Unassembled WGS sequence"/>
</dbReference>
<dbReference type="InterPro" id="IPR009525">
    <property type="entry name" value="DUF1145"/>
</dbReference>
<keyword evidence="1" id="KW-0472">Membrane</keyword>
<feature type="transmembrane region" description="Helical" evidence="1">
    <location>
        <begin position="36"/>
        <end position="56"/>
    </location>
</feature>